<gene>
    <name evidence="7" type="ORF">MGAL_10B056764</name>
</gene>
<organism evidence="7 8">
    <name type="scientific">Mytilus galloprovincialis</name>
    <name type="common">Mediterranean mussel</name>
    <dbReference type="NCBI Taxonomy" id="29158"/>
    <lineage>
        <taxon>Eukaryota</taxon>
        <taxon>Metazoa</taxon>
        <taxon>Spiralia</taxon>
        <taxon>Lophotrochozoa</taxon>
        <taxon>Mollusca</taxon>
        <taxon>Bivalvia</taxon>
        <taxon>Autobranchia</taxon>
        <taxon>Pteriomorphia</taxon>
        <taxon>Mytilida</taxon>
        <taxon>Mytiloidea</taxon>
        <taxon>Mytilidae</taxon>
        <taxon>Mytilinae</taxon>
        <taxon>Mytilus</taxon>
    </lineage>
</organism>
<dbReference type="GO" id="GO:0004930">
    <property type="term" value="F:G protein-coupled receptor activity"/>
    <property type="evidence" value="ECO:0007669"/>
    <property type="project" value="InterPro"/>
</dbReference>
<feature type="transmembrane region" description="Helical" evidence="5">
    <location>
        <begin position="204"/>
        <end position="231"/>
    </location>
</feature>
<dbReference type="EMBL" id="UYJE01008414">
    <property type="protein sequence ID" value="VDI63751.1"/>
    <property type="molecule type" value="Genomic_DNA"/>
</dbReference>
<feature type="transmembrane region" description="Helical" evidence="5">
    <location>
        <begin position="125"/>
        <end position="146"/>
    </location>
</feature>
<evidence type="ECO:0000256" key="2">
    <source>
        <dbReference type="ARBA" id="ARBA00022692"/>
    </source>
</evidence>
<feature type="transmembrane region" description="Helical" evidence="5">
    <location>
        <begin position="153"/>
        <end position="172"/>
    </location>
</feature>
<dbReference type="InterPro" id="IPR000276">
    <property type="entry name" value="GPCR_Rhodpsn"/>
</dbReference>
<evidence type="ECO:0000259" key="6">
    <source>
        <dbReference type="PROSITE" id="PS50262"/>
    </source>
</evidence>
<evidence type="ECO:0000256" key="5">
    <source>
        <dbReference type="SAM" id="Phobius"/>
    </source>
</evidence>
<comment type="subcellular location">
    <subcellularLocation>
        <location evidence="1">Membrane</location>
    </subcellularLocation>
</comment>
<dbReference type="PANTHER" id="PTHR46641:SF2">
    <property type="entry name" value="FMRFAMIDE RECEPTOR"/>
    <property type="match status" value="1"/>
</dbReference>
<feature type="domain" description="G-protein coupled receptors family 1 profile" evidence="6">
    <location>
        <begin position="28"/>
        <end position="267"/>
    </location>
</feature>
<evidence type="ECO:0000256" key="4">
    <source>
        <dbReference type="ARBA" id="ARBA00023136"/>
    </source>
</evidence>
<keyword evidence="3 5" id="KW-1133">Transmembrane helix</keyword>
<dbReference type="OrthoDB" id="6210390at2759"/>
<dbReference type="GO" id="GO:0016020">
    <property type="term" value="C:membrane"/>
    <property type="evidence" value="ECO:0007669"/>
    <property type="project" value="UniProtKB-SubCell"/>
</dbReference>
<evidence type="ECO:0000313" key="8">
    <source>
        <dbReference type="Proteomes" id="UP000596742"/>
    </source>
</evidence>
<keyword evidence="2 5" id="KW-0812">Transmembrane</keyword>
<feature type="transmembrane region" description="Helical" evidence="5">
    <location>
        <begin position="251"/>
        <end position="271"/>
    </location>
</feature>
<dbReference type="SUPFAM" id="SSF81321">
    <property type="entry name" value="Family A G protein-coupled receptor-like"/>
    <property type="match status" value="1"/>
</dbReference>
<dbReference type="Proteomes" id="UP000596742">
    <property type="component" value="Unassembled WGS sequence"/>
</dbReference>
<reference evidence="7" key="1">
    <citation type="submission" date="2018-11" db="EMBL/GenBank/DDBJ databases">
        <authorList>
            <person name="Alioto T."/>
            <person name="Alioto T."/>
        </authorList>
    </citation>
    <scope>NUCLEOTIDE SEQUENCE</scope>
</reference>
<proteinExistence type="predicted"/>
<feature type="transmembrane region" description="Helical" evidence="5">
    <location>
        <begin position="20"/>
        <end position="37"/>
    </location>
</feature>
<protein>
    <recommendedName>
        <fullName evidence="6">G-protein coupled receptors family 1 profile domain-containing protein</fullName>
    </recommendedName>
</protein>
<evidence type="ECO:0000313" key="7">
    <source>
        <dbReference type="EMBL" id="VDI63751.1"/>
    </source>
</evidence>
<comment type="caution">
    <text evidence="7">The sequence shown here is derived from an EMBL/GenBank/DDBJ whole genome shotgun (WGS) entry which is preliminary data.</text>
</comment>
<evidence type="ECO:0000256" key="3">
    <source>
        <dbReference type="ARBA" id="ARBA00022989"/>
    </source>
</evidence>
<dbReference type="InterPro" id="IPR052954">
    <property type="entry name" value="GPCR-Ligand_Int"/>
</dbReference>
<dbReference type="Gene3D" id="1.20.1070.10">
    <property type="entry name" value="Rhodopsin 7-helix transmembrane proteins"/>
    <property type="match status" value="1"/>
</dbReference>
<accession>A0A8B6GGY9</accession>
<keyword evidence="8" id="KW-1185">Reference proteome</keyword>
<dbReference type="PANTHER" id="PTHR46641">
    <property type="entry name" value="FMRFAMIDE RECEPTOR-RELATED"/>
    <property type="match status" value="1"/>
</dbReference>
<dbReference type="InterPro" id="IPR017452">
    <property type="entry name" value="GPCR_Rhodpsn_7TM"/>
</dbReference>
<evidence type="ECO:0000256" key="1">
    <source>
        <dbReference type="ARBA" id="ARBA00004370"/>
    </source>
</evidence>
<name>A0A8B6GGY9_MYTGA</name>
<dbReference type="AlphaFoldDB" id="A0A8B6GGY9"/>
<keyword evidence="4 5" id="KW-0472">Membrane</keyword>
<dbReference type="PROSITE" id="PS50262">
    <property type="entry name" value="G_PROTEIN_RECEP_F1_2"/>
    <property type="match status" value="1"/>
</dbReference>
<sequence>MLFTLYARSPFWMNMVAGPTSAYLSIVMNIIVFVALFDKKIKTPSTVIMQGLALADGFTALCTYGLEPLFATKYEQVGIPGKANLIDMYGPSMSIEETKELVYLQFPYCLLHYCLTNLADTFHLISILLTMFLGVQKLLAVACPIWSRTKMTVIGSMIVCGMCFMFSFVLNIPRILVVSLSEGTEGTCLISKPNEMIEKYVLTYYPILFTIILTIAVMAMLASTCYIIVILCRRKYIRGHAKASKSEKKSCTLIVCVMIVFLLSEIPRLSLNASVFHTFRSDVDKDNMALYRVGKEVEIKSFSCLTGIAKTLVEKAKVQQNMSIKSDESCVTGLMDLPQYWRELTHEFMSITEKCFILDALRDKIKPSYYRELLSYVYGKILNSEKALHNNKQLFLRNTIILYCNGFNKPMLQDLLDYFLKDLDCYQNVELVERSAIMILGSTPYSEQMNYILNTLGTK</sequence>
<dbReference type="Pfam" id="PF00001">
    <property type="entry name" value="7tm_1"/>
    <property type="match status" value="1"/>
</dbReference>